<sequence length="119" mass="13634">MTVEMDERDTQRRSHSRRRHRQRSPTLTVFRIEIIALDIAIQGTTAVVGVPTNSRITTATDVVTIVAHAPEKVETLLYAVENLFKPTDMEKSVEFVPWIVQKLFVSRDESHQMQPCSSR</sequence>
<reference evidence="3" key="1">
    <citation type="submission" date="2017-03" db="EMBL/GenBank/DDBJ databases">
        <title>Phytopthora megakarya and P. palmivora, two closely related causual agents of cacao black pod achieved similar genome size and gene model numbers by different mechanisms.</title>
        <authorList>
            <person name="Ali S."/>
            <person name="Shao J."/>
            <person name="Larry D.J."/>
            <person name="Kronmiller B."/>
            <person name="Shen D."/>
            <person name="Strem M.D."/>
            <person name="Melnick R.L."/>
            <person name="Guiltinan M.J."/>
            <person name="Tyler B.M."/>
            <person name="Meinhardt L.W."/>
            <person name="Bailey B.A."/>
        </authorList>
    </citation>
    <scope>NUCLEOTIDE SEQUENCE [LARGE SCALE GENOMIC DNA]</scope>
    <source>
        <strain evidence="3">zdho120</strain>
    </source>
</reference>
<keyword evidence="3" id="KW-1185">Reference proteome</keyword>
<organism evidence="2 3">
    <name type="scientific">Phytophthora megakarya</name>
    <dbReference type="NCBI Taxonomy" id="4795"/>
    <lineage>
        <taxon>Eukaryota</taxon>
        <taxon>Sar</taxon>
        <taxon>Stramenopiles</taxon>
        <taxon>Oomycota</taxon>
        <taxon>Peronosporomycetes</taxon>
        <taxon>Peronosporales</taxon>
        <taxon>Peronosporaceae</taxon>
        <taxon>Phytophthora</taxon>
    </lineage>
</organism>
<dbReference type="AlphaFoldDB" id="A0A225UM41"/>
<evidence type="ECO:0000313" key="2">
    <source>
        <dbReference type="EMBL" id="OWY94000.1"/>
    </source>
</evidence>
<proteinExistence type="predicted"/>
<dbReference type="Proteomes" id="UP000198211">
    <property type="component" value="Unassembled WGS sequence"/>
</dbReference>
<feature type="region of interest" description="Disordered" evidence="1">
    <location>
        <begin position="1"/>
        <end position="23"/>
    </location>
</feature>
<evidence type="ECO:0000313" key="3">
    <source>
        <dbReference type="Proteomes" id="UP000198211"/>
    </source>
</evidence>
<dbReference type="EMBL" id="NBNE01015076">
    <property type="protein sequence ID" value="OWY94000.1"/>
    <property type="molecule type" value="Genomic_DNA"/>
</dbReference>
<accession>A0A225UM41</accession>
<evidence type="ECO:0000256" key="1">
    <source>
        <dbReference type="SAM" id="MobiDB-lite"/>
    </source>
</evidence>
<name>A0A225UM41_9STRA</name>
<protein>
    <submittedName>
        <fullName evidence="2">Uncharacterized protein</fullName>
    </submittedName>
</protein>
<feature type="compositionally biased region" description="Basic residues" evidence="1">
    <location>
        <begin position="13"/>
        <end position="23"/>
    </location>
</feature>
<comment type="caution">
    <text evidence="2">The sequence shown here is derived from an EMBL/GenBank/DDBJ whole genome shotgun (WGS) entry which is preliminary data.</text>
</comment>
<gene>
    <name evidence="2" type="ORF">PHMEG_00036402</name>
</gene>